<dbReference type="EMBL" id="CAFAAQ010000241">
    <property type="protein sequence ID" value="CAB4823759.1"/>
    <property type="molecule type" value="Genomic_DNA"/>
</dbReference>
<organism evidence="3">
    <name type="scientific">freshwater metagenome</name>
    <dbReference type="NCBI Taxonomy" id="449393"/>
    <lineage>
        <taxon>unclassified sequences</taxon>
        <taxon>metagenomes</taxon>
        <taxon>ecological metagenomes</taxon>
    </lineage>
</organism>
<dbReference type="AlphaFoldDB" id="A0A6J7NVI8"/>
<name>A0A6J7NVI8_9ZZZZ</name>
<keyword evidence="1" id="KW-0472">Membrane</keyword>
<evidence type="ECO:0000313" key="2">
    <source>
        <dbReference type="EMBL" id="CAB4823759.1"/>
    </source>
</evidence>
<feature type="transmembrane region" description="Helical" evidence="1">
    <location>
        <begin position="22"/>
        <end position="40"/>
    </location>
</feature>
<dbReference type="EMBL" id="CAFBOG010000252">
    <property type="protein sequence ID" value="CAB4997166.1"/>
    <property type="molecule type" value="Genomic_DNA"/>
</dbReference>
<proteinExistence type="predicted"/>
<gene>
    <name evidence="2" type="ORF">UFOPK3046_01884</name>
    <name evidence="3" type="ORF">UFOPK3914_01927</name>
</gene>
<feature type="transmembrane region" description="Helical" evidence="1">
    <location>
        <begin position="46"/>
        <end position="65"/>
    </location>
</feature>
<accession>A0A6J7NVI8</accession>
<reference evidence="3" key="1">
    <citation type="submission" date="2020-05" db="EMBL/GenBank/DDBJ databases">
        <authorList>
            <person name="Chiriac C."/>
            <person name="Salcher M."/>
            <person name="Ghai R."/>
            <person name="Kavagutti S V."/>
        </authorList>
    </citation>
    <scope>NUCLEOTIDE SEQUENCE</scope>
</reference>
<evidence type="ECO:0000256" key="1">
    <source>
        <dbReference type="SAM" id="Phobius"/>
    </source>
</evidence>
<keyword evidence="1" id="KW-0812">Transmembrane</keyword>
<sequence>MDEIEEQPTGSASKSRPWWMRLSVWAVVIVVSGIIIHSVFNIPSGTVFGALILGALILRVGFFFLQQFATPPPAPPDPGTLRKVKLIYRCSVCGTEVRMTAANNEDPEPPRHCMDDMELVAPIME</sequence>
<evidence type="ECO:0000313" key="3">
    <source>
        <dbReference type="EMBL" id="CAB4997166.1"/>
    </source>
</evidence>
<keyword evidence="1" id="KW-1133">Transmembrane helix</keyword>
<protein>
    <submittedName>
        <fullName evidence="3">Unannotated protein</fullName>
    </submittedName>
</protein>